<keyword evidence="2" id="KW-1185">Reference proteome</keyword>
<dbReference type="InterPro" id="IPR009057">
    <property type="entry name" value="Homeodomain-like_sf"/>
</dbReference>
<dbReference type="SUPFAM" id="SSF46689">
    <property type="entry name" value="Homeodomain-like"/>
    <property type="match status" value="1"/>
</dbReference>
<evidence type="ECO:0008006" key="3">
    <source>
        <dbReference type="Google" id="ProtNLM"/>
    </source>
</evidence>
<dbReference type="Gene3D" id="1.10.10.60">
    <property type="entry name" value="Homeodomain-like"/>
    <property type="match status" value="1"/>
</dbReference>
<organism evidence="1 2">
    <name type="scientific">Gellertiella hungarica</name>
    <dbReference type="NCBI Taxonomy" id="1572859"/>
    <lineage>
        <taxon>Bacteria</taxon>
        <taxon>Pseudomonadati</taxon>
        <taxon>Pseudomonadota</taxon>
        <taxon>Alphaproteobacteria</taxon>
        <taxon>Hyphomicrobiales</taxon>
        <taxon>Rhizobiaceae</taxon>
        <taxon>Gellertiella</taxon>
    </lineage>
</organism>
<dbReference type="EMBL" id="JACIEZ010000005">
    <property type="protein sequence ID" value="MBB4065693.1"/>
    <property type="molecule type" value="Genomic_DNA"/>
</dbReference>
<sequence length="191" mass="21571">MKKQRLIAYAGAEDKEWAVVTQIRELLGDDAAEELATICGGERIRLPSPAKLTPEHPLALRLGYQLARRIVDTISPATGVSSFYVPKLLPIRLSRLLREDGLTSREIAQRLMISQRTVFRYRQRFKEQKIQVGEPSRPRSPPLTKQAERGRQIVETLLAEGHSPSQIRDILNVPGEVILTIRAHLHKEGKS</sequence>
<dbReference type="Pfam" id="PF13384">
    <property type="entry name" value="HTH_23"/>
    <property type="match status" value="1"/>
</dbReference>
<dbReference type="AlphaFoldDB" id="A0A7W6NL95"/>
<proteinExistence type="predicted"/>
<protein>
    <recommendedName>
        <fullName evidence="3">Homeodomain-like domain-containing protein</fullName>
    </recommendedName>
</protein>
<dbReference type="RefSeq" id="WP_183366986.1">
    <property type="nucleotide sequence ID" value="NZ_JACIEZ010000005.1"/>
</dbReference>
<comment type="caution">
    <text evidence="1">The sequence shown here is derived from an EMBL/GenBank/DDBJ whole genome shotgun (WGS) entry which is preliminary data.</text>
</comment>
<accession>A0A7W6NL95</accession>
<reference evidence="1 2" key="1">
    <citation type="submission" date="2020-08" db="EMBL/GenBank/DDBJ databases">
        <title>Genomic Encyclopedia of Type Strains, Phase IV (KMG-IV): sequencing the most valuable type-strain genomes for metagenomic binning, comparative biology and taxonomic classification.</title>
        <authorList>
            <person name="Goeker M."/>
        </authorList>
    </citation>
    <scope>NUCLEOTIDE SEQUENCE [LARGE SCALE GENOMIC DNA]</scope>
    <source>
        <strain evidence="1 2">DSM 29853</strain>
    </source>
</reference>
<name>A0A7W6NL95_9HYPH</name>
<gene>
    <name evidence="1" type="ORF">GGR23_002900</name>
</gene>
<evidence type="ECO:0000313" key="1">
    <source>
        <dbReference type="EMBL" id="MBB4065693.1"/>
    </source>
</evidence>
<evidence type="ECO:0000313" key="2">
    <source>
        <dbReference type="Proteomes" id="UP000528286"/>
    </source>
</evidence>
<dbReference type="Proteomes" id="UP000528286">
    <property type="component" value="Unassembled WGS sequence"/>
</dbReference>